<keyword evidence="10" id="KW-1185">Reference proteome</keyword>
<dbReference type="GO" id="GO:0005886">
    <property type="term" value="C:plasma membrane"/>
    <property type="evidence" value="ECO:0007669"/>
    <property type="project" value="TreeGrafter"/>
</dbReference>
<evidence type="ECO:0000313" key="10">
    <source>
        <dbReference type="Proteomes" id="UP000266188"/>
    </source>
</evidence>
<dbReference type="Proteomes" id="UP000266188">
    <property type="component" value="Unassembled WGS sequence"/>
</dbReference>
<feature type="compositionally biased region" description="Basic and acidic residues" evidence="7">
    <location>
        <begin position="20"/>
        <end position="29"/>
    </location>
</feature>
<dbReference type="AlphaFoldDB" id="A0A3A3A1G5"/>
<protein>
    <submittedName>
        <fullName evidence="9">Potassium uptake transporter</fullName>
    </submittedName>
</protein>
<dbReference type="GO" id="GO:1990573">
    <property type="term" value="P:potassium ion import across plasma membrane"/>
    <property type="evidence" value="ECO:0007669"/>
    <property type="project" value="TreeGrafter"/>
</dbReference>
<comment type="subcellular location">
    <subcellularLocation>
        <location evidence="1">Membrane</location>
        <topology evidence="1">Multi-pass membrane protein</topology>
    </subcellularLocation>
</comment>
<keyword evidence="3 8" id="KW-0812">Transmembrane</keyword>
<dbReference type="GO" id="GO:0140107">
    <property type="term" value="F:high-affinity potassium ion transmembrane transporter activity"/>
    <property type="evidence" value="ECO:0007669"/>
    <property type="project" value="TreeGrafter"/>
</dbReference>
<evidence type="ECO:0000256" key="3">
    <source>
        <dbReference type="ARBA" id="ARBA00022692"/>
    </source>
</evidence>
<dbReference type="GO" id="GO:0030007">
    <property type="term" value="P:intracellular potassium ion homeostasis"/>
    <property type="evidence" value="ECO:0007669"/>
    <property type="project" value="TreeGrafter"/>
</dbReference>
<feature type="region of interest" description="Disordered" evidence="7">
    <location>
        <begin position="78"/>
        <end position="104"/>
    </location>
</feature>
<sequence>MGATAPSLLPTRASSEDETVEHNGGDHDAANSPDLEIPNDENHLGSGKEIHPEDMGTQPADLHARDATWNETLLEKPSLRREVSSDGHTHVVFTDEVKPPPPKSRALYIPPPHERDRGHPLVEVEEESDNESVQNVARARATDADYATPSLIRQRTVGTTRTLERVASSLFVVGGPPSQIRRPKRKPVIALSKDLGLPYLSSQATVGRNSLFQNLTAKDREKIGGIEYRSLKLLLKVLLSYFFTLHVFGAVCLVAWILHADPKYHQVLAEEGQNKVWWSVSSAQLFYNPSHQCI</sequence>
<feature type="region of interest" description="Disordered" evidence="7">
    <location>
        <begin position="1"/>
        <end position="60"/>
    </location>
</feature>
<proteinExistence type="predicted"/>
<evidence type="ECO:0000256" key="8">
    <source>
        <dbReference type="SAM" id="Phobius"/>
    </source>
</evidence>
<comment type="caution">
    <text evidence="9">The sequence shown here is derived from an EMBL/GenBank/DDBJ whole genome shotgun (WGS) entry which is preliminary data.</text>
</comment>
<organism evidence="9 10">
    <name type="scientific">Aspergillus sclerotialis</name>
    <dbReference type="NCBI Taxonomy" id="2070753"/>
    <lineage>
        <taxon>Eukaryota</taxon>
        <taxon>Fungi</taxon>
        <taxon>Dikarya</taxon>
        <taxon>Ascomycota</taxon>
        <taxon>Pezizomycotina</taxon>
        <taxon>Eurotiomycetes</taxon>
        <taxon>Eurotiomycetidae</taxon>
        <taxon>Eurotiales</taxon>
        <taxon>Aspergillaceae</taxon>
        <taxon>Aspergillus</taxon>
        <taxon>Aspergillus subgen. Polypaecilum</taxon>
    </lineage>
</organism>
<dbReference type="PANTHER" id="PTHR31064">
    <property type="entry name" value="POTASSIUM TRANSPORT PROTEIN DDB_G0292412-RELATED"/>
    <property type="match status" value="1"/>
</dbReference>
<accession>A0A3A3A1G5</accession>
<feature type="transmembrane region" description="Helical" evidence="8">
    <location>
        <begin position="238"/>
        <end position="258"/>
    </location>
</feature>
<evidence type="ECO:0000256" key="5">
    <source>
        <dbReference type="ARBA" id="ARBA00023065"/>
    </source>
</evidence>
<dbReference type="EMBL" id="MVGC01000133">
    <property type="protein sequence ID" value="RJE23161.1"/>
    <property type="molecule type" value="Genomic_DNA"/>
</dbReference>
<keyword evidence="2" id="KW-0813">Transport</keyword>
<dbReference type="PANTHER" id="PTHR31064:SF5">
    <property type="entry name" value="POTASSIUM ION TRANSPORTER (EUROFUNG)"/>
    <property type="match status" value="1"/>
</dbReference>
<dbReference type="InterPro" id="IPR003445">
    <property type="entry name" value="Cat_transpt"/>
</dbReference>
<keyword evidence="6 8" id="KW-0472">Membrane</keyword>
<evidence type="ECO:0000256" key="1">
    <source>
        <dbReference type="ARBA" id="ARBA00004141"/>
    </source>
</evidence>
<dbReference type="Pfam" id="PF02386">
    <property type="entry name" value="TrkH"/>
    <property type="match status" value="1"/>
</dbReference>
<evidence type="ECO:0000256" key="4">
    <source>
        <dbReference type="ARBA" id="ARBA00022989"/>
    </source>
</evidence>
<dbReference type="OrthoDB" id="9999863at2759"/>
<reference evidence="10" key="1">
    <citation type="submission" date="2017-02" db="EMBL/GenBank/DDBJ databases">
        <authorList>
            <person name="Tafer H."/>
            <person name="Lopandic K."/>
        </authorList>
    </citation>
    <scope>NUCLEOTIDE SEQUENCE [LARGE SCALE GENOMIC DNA]</scope>
    <source>
        <strain evidence="10">CBS 366.77</strain>
    </source>
</reference>
<evidence type="ECO:0000313" key="9">
    <source>
        <dbReference type="EMBL" id="RJE23161.1"/>
    </source>
</evidence>
<evidence type="ECO:0000256" key="2">
    <source>
        <dbReference type="ARBA" id="ARBA00022448"/>
    </source>
</evidence>
<keyword evidence="5" id="KW-0406">Ion transport</keyword>
<dbReference type="STRING" id="2070753.A0A3A3A1G5"/>
<name>A0A3A3A1G5_9EURO</name>
<evidence type="ECO:0000256" key="6">
    <source>
        <dbReference type="ARBA" id="ARBA00023136"/>
    </source>
</evidence>
<keyword evidence="4 8" id="KW-1133">Transmembrane helix</keyword>
<feature type="compositionally biased region" description="Basic and acidic residues" evidence="7">
    <location>
        <begin position="78"/>
        <end position="98"/>
    </location>
</feature>
<evidence type="ECO:0000256" key="7">
    <source>
        <dbReference type="SAM" id="MobiDB-lite"/>
    </source>
</evidence>
<feature type="compositionally biased region" description="Basic and acidic residues" evidence="7">
    <location>
        <begin position="40"/>
        <end position="54"/>
    </location>
</feature>
<dbReference type="InterPro" id="IPR051143">
    <property type="entry name" value="TrkH_K-transport"/>
</dbReference>
<gene>
    <name evidence="9" type="ORF">PHISCL_04517</name>
</gene>